<evidence type="ECO:0000313" key="4">
    <source>
        <dbReference type="EMBL" id="CAD8747464.1"/>
    </source>
</evidence>
<gene>
    <name evidence="5" type="ORF">HAND00432_LOCUS9996</name>
    <name evidence="4" type="ORF">HAND1043_LOCUS13961</name>
</gene>
<proteinExistence type="predicted"/>
<dbReference type="SMART" id="SM00674">
    <property type="entry name" value="CENPB"/>
    <property type="match status" value="1"/>
</dbReference>
<feature type="region of interest" description="Disordered" evidence="2">
    <location>
        <begin position="27"/>
        <end position="46"/>
    </location>
</feature>
<dbReference type="EMBL" id="HBFX01016578">
    <property type="protein sequence ID" value="CAD8955458.1"/>
    <property type="molecule type" value="Transcribed_RNA"/>
</dbReference>
<dbReference type="SUPFAM" id="SSF46689">
    <property type="entry name" value="Homeodomain-like"/>
    <property type="match status" value="1"/>
</dbReference>
<dbReference type="InterPro" id="IPR006600">
    <property type="entry name" value="HTH_CenpB_DNA-bd_dom"/>
</dbReference>
<keyword evidence="1" id="KW-0238">DNA-binding</keyword>
<reference evidence="4" key="1">
    <citation type="submission" date="2021-01" db="EMBL/GenBank/DDBJ databases">
        <authorList>
            <person name="Corre E."/>
            <person name="Pelletier E."/>
            <person name="Niang G."/>
            <person name="Scheremetjew M."/>
            <person name="Finn R."/>
            <person name="Kale V."/>
            <person name="Holt S."/>
            <person name="Cochrane G."/>
            <person name="Meng A."/>
            <person name="Brown T."/>
            <person name="Cohen L."/>
        </authorList>
    </citation>
    <scope>NUCLEOTIDE SEQUENCE</scope>
    <source>
        <strain evidence="4">CCMP441</strain>
        <strain evidence="5">CCMP644</strain>
    </source>
</reference>
<dbReference type="PROSITE" id="PS51253">
    <property type="entry name" value="HTH_CENPB"/>
    <property type="match status" value="1"/>
</dbReference>
<sequence length="360" mass="39907">MQVPQQVTVDGLVVPGGVMAHGMLQPDSVYDDKKPSGGVQTEGHAKRRRVWSEMERQSHKQACTGKTKLTYGQKMDIIRRHEATDPDEHRSQAQLAEMFGKSRSAISKILRPEAMDRIKATAAAGIDQAVKRYFPPEHPELEKKLFQRIESMRPDASSSKGISIASATLCASAELIAKEMGIENFKPTAGWYSRFVKRYGLAKPPMDDQQVGMSVQQVQQMGMNPMGPGMGGGHVQQAQQVVHAPLVQIQSRMSKMGVIIKVAFQSPDGIQREQRRLEMQYDLDEMHTPINGFEQTMMFLRNMFQEDLAGHEPRVSYKDVEGDDTTILSDKELSHALHIFQGFAGGVVKFTVTAAGPGGI</sequence>
<evidence type="ECO:0000256" key="1">
    <source>
        <dbReference type="ARBA" id="ARBA00023125"/>
    </source>
</evidence>
<organism evidence="4">
    <name type="scientific">Hemiselmis andersenii</name>
    <name type="common">Cryptophyte alga</name>
    <dbReference type="NCBI Taxonomy" id="464988"/>
    <lineage>
        <taxon>Eukaryota</taxon>
        <taxon>Cryptophyceae</taxon>
        <taxon>Cryptomonadales</taxon>
        <taxon>Hemiselmidaceae</taxon>
        <taxon>Hemiselmis</taxon>
    </lineage>
</organism>
<dbReference type="Pfam" id="PF03221">
    <property type="entry name" value="HTH_Tnp_Tc5"/>
    <property type="match status" value="1"/>
</dbReference>
<protein>
    <recommendedName>
        <fullName evidence="3">HTH CENPB-type domain-containing protein</fullName>
    </recommendedName>
</protein>
<dbReference type="InterPro" id="IPR009057">
    <property type="entry name" value="Homeodomain-like_sf"/>
</dbReference>
<dbReference type="SUPFAM" id="SSF54277">
    <property type="entry name" value="CAD &amp; PB1 domains"/>
    <property type="match status" value="1"/>
</dbReference>
<dbReference type="Gene3D" id="3.10.20.90">
    <property type="entry name" value="Phosphatidylinositol 3-kinase Catalytic Subunit, Chain A, domain 1"/>
    <property type="match status" value="1"/>
</dbReference>
<evidence type="ECO:0000313" key="5">
    <source>
        <dbReference type="EMBL" id="CAD8955458.1"/>
    </source>
</evidence>
<accession>A0A6T8LWT0</accession>
<dbReference type="EMBL" id="HBFK01022558">
    <property type="protein sequence ID" value="CAD8747464.1"/>
    <property type="molecule type" value="Transcribed_RNA"/>
</dbReference>
<dbReference type="AlphaFoldDB" id="A0A6T8LWT0"/>
<evidence type="ECO:0000256" key="2">
    <source>
        <dbReference type="SAM" id="MobiDB-lite"/>
    </source>
</evidence>
<dbReference type="Gene3D" id="1.10.10.60">
    <property type="entry name" value="Homeodomain-like"/>
    <property type="match status" value="2"/>
</dbReference>
<feature type="domain" description="HTH CENPB-type" evidence="3">
    <location>
        <begin position="129"/>
        <end position="205"/>
    </location>
</feature>
<dbReference type="GO" id="GO:0003677">
    <property type="term" value="F:DNA binding"/>
    <property type="evidence" value="ECO:0007669"/>
    <property type="project" value="UniProtKB-KW"/>
</dbReference>
<name>A0A6T8LWT0_HEMAN</name>
<evidence type="ECO:0000259" key="3">
    <source>
        <dbReference type="PROSITE" id="PS51253"/>
    </source>
</evidence>